<dbReference type="InterPro" id="IPR012867">
    <property type="entry name" value="DUF1648"/>
</dbReference>
<evidence type="ECO:0000259" key="2">
    <source>
        <dbReference type="Pfam" id="PF07853"/>
    </source>
</evidence>
<feature type="transmembrane region" description="Helical" evidence="1">
    <location>
        <begin position="162"/>
        <end position="185"/>
    </location>
</feature>
<proteinExistence type="predicted"/>
<evidence type="ECO:0000256" key="1">
    <source>
        <dbReference type="SAM" id="Phobius"/>
    </source>
</evidence>
<dbReference type="RefSeq" id="WP_260561229.1">
    <property type="nucleotide sequence ID" value="NZ_BAABEC010000161.1"/>
</dbReference>
<keyword evidence="1" id="KW-0812">Transmembrane</keyword>
<feature type="transmembrane region" description="Helical" evidence="1">
    <location>
        <begin position="191"/>
        <end position="210"/>
    </location>
</feature>
<gene>
    <name evidence="3" type="ORF">N0D28_04750</name>
</gene>
<keyword evidence="1" id="KW-0472">Membrane</keyword>
<dbReference type="InterPro" id="IPR025962">
    <property type="entry name" value="SdpI/YhfL"/>
</dbReference>
<protein>
    <submittedName>
        <fullName evidence="3">DUF1648 domain-containing protein</fullName>
    </submittedName>
</protein>
<dbReference type="PANTHER" id="PTHR37810">
    <property type="entry name" value="IMMUNITY PROTEIN SDPI"/>
    <property type="match status" value="1"/>
</dbReference>
<feature type="transmembrane region" description="Helical" evidence="1">
    <location>
        <begin position="53"/>
        <end position="77"/>
    </location>
</feature>
<evidence type="ECO:0000313" key="4">
    <source>
        <dbReference type="Proteomes" id="UP001060261"/>
    </source>
</evidence>
<reference evidence="3" key="1">
    <citation type="submission" date="2022-09" db="EMBL/GenBank/DDBJ databases">
        <title>genome sequence of Deinococcus rubellus.</title>
        <authorList>
            <person name="Srinivasan S."/>
        </authorList>
    </citation>
    <scope>NUCLEOTIDE SEQUENCE</scope>
    <source>
        <strain evidence="3">Ant6</strain>
    </source>
</reference>
<feature type="transmembrane region" description="Helical" evidence="1">
    <location>
        <begin position="89"/>
        <end position="108"/>
    </location>
</feature>
<dbReference type="Proteomes" id="UP001060261">
    <property type="component" value="Chromosome"/>
</dbReference>
<dbReference type="PANTHER" id="PTHR37810:SF5">
    <property type="entry name" value="IMMUNITY PROTEIN SDPI"/>
    <property type="match status" value="1"/>
</dbReference>
<dbReference type="Pfam" id="PF07853">
    <property type="entry name" value="DUF1648"/>
    <property type="match status" value="1"/>
</dbReference>
<accession>A0ABY5YLG0</accession>
<organism evidence="3 4">
    <name type="scientific">Deinococcus rubellus</name>
    <dbReference type="NCBI Taxonomy" id="1889240"/>
    <lineage>
        <taxon>Bacteria</taxon>
        <taxon>Thermotogati</taxon>
        <taxon>Deinococcota</taxon>
        <taxon>Deinococci</taxon>
        <taxon>Deinococcales</taxon>
        <taxon>Deinococcaceae</taxon>
        <taxon>Deinococcus</taxon>
    </lineage>
</organism>
<dbReference type="Pfam" id="PF13630">
    <property type="entry name" value="SdpI"/>
    <property type="match status" value="1"/>
</dbReference>
<dbReference type="EMBL" id="CP104213">
    <property type="protein sequence ID" value="UWX64971.1"/>
    <property type="molecule type" value="Genomic_DNA"/>
</dbReference>
<keyword evidence="1" id="KW-1133">Transmembrane helix</keyword>
<sequence>MNDPVSPETMSLKREWPTLLALAVNAALIVWTWNRIPERVPVHWNLQGEVDRYGGRFEALALVPLILLAIIGVMWVAQRWTPNNSAVMRVVRVGLALLGLMFTAQYALGWTPERAVLVGLGFFFMLLGNVMGKVEPSRWVGFRTRWTFLSKRAWYQSQRRSGVFLVCYGLLSLVVGLLIPGAWLFPWVMPLAFMLTLFGGFGWLTYLSYLDYRHDPHPEPVGSVRG</sequence>
<feature type="domain" description="DUF1648" evidence="2">
    <location>
        <begin position="22"/>
        <end position="67"/>
    </location>
</feature>
<evidence type="ECO:0000313" key="3">
    <source>
        <dbReference type="EMBL" id="UWX64971.1"/>
    </source>
</evidence>
<feature type="transmembrane region" description="Helical" evidence="1">
    <location>
        <begin position="114"/>
        <end position="132"/>
    </location>
</feature>
<name>A0ABY5YLG0_9DEIO</name>
<keyword evidence="4" id="KW-1185">Reference proteome</keyword>